<gene>
    <name evidence="1" type="ORF">D7004_03885</name>
</gene>
<dbReference type="EMBL" id="RBEE01000004">
    <property type="protein sequence ID" value="RNL55904.1"/>
    <property type="molecule type" value="Genomic_DNA"/>
</dbReference>
<dbReference type="RefSeq" id="WP_123204557.1">
    <property type="nucleotide sequence ID" value="NZ_RBEE01000004.1"/>
</dbReference>
<evidence type="ECO:0000313" key="1">
    <source>
        <dbReference type="EMBL" id="RNL55904.1"/>
    </source>
</evidence>
<keyword evidence="2" id="KW-1185">Reference proteome</keyword>
<protein>
    <submittedName>
        <fullName evidence="1">Uncharacterized protein</fullName>
    </submittedName>
</protein>
<proteinExistence type="predicted"/>
<organism evidence="1 2">
    <name type="scientific">Pedobacter jejuensis</name>
    <dbReference type="NCBI Taxonomy" id="1268550"/>
    <lineage>
        <taxon>Bacteria</taxon>
        <taxon>Pseudomonadati</taxon>
        <taxon>Bacteroidota</taxon>
        <taxon>Sphingobacteriia</taxon>
        <taxon>Sphingobacteriales</taxon>
        <taxon>Sphingobacteriaceae</taxon>
        <taxon>Pedobacter</taxon>
    </lineage>
</organism>
<sequence>MLYKKNYPINFGLKEGISATYRIEQQISYTVDDYEYYNEIKTDVQLALEKKTETNNLFSIQILKQWQLKNDGTDAVDLSMARLRKKLVIETDIQGKMLQVTNVPQIMDEWVKIRPELAQKYADNARSKELINEAILLLYSDDGLSRAIRSSYLYHALLPGLVGISFSKSNNYSFSAHREIPNAFGPTGLPFKTTVTLADYDEELHSCTIKIDGEIDRENFDKDSVTEMFSQLLDIYNLDGHVEGFHLESYTYDRNSLPIQSSQLTQYAIEGVLMYRSSCILTPLND</sequence>
<reference evidence="1 2" key="1">
    <citation type="submission" date="2018-10" db="EMBL/GenBank/DDBJ databases">
        <title>Genome sequencing of Pedobacter jejuensis TNB23.</title>
        <authorList>
            <person name="Cho Y.-J."/>
            <person name="Cho A."/>
            <person name="Kim O.-S."/>
        </authorList>
    </citation>
    <scope>NUCLEOTIDE SEQUENCE [LARGE SCALE GENOMIC DNA]</scope>
    <source>
        <strain evidence="1 2">TNB23</strain>
    </source>
</reference>
<dbReference type="OrthoDB" id="747092at2"/>
<accession>A0A3N0C1G3</accession>
<dbReference type="Proteomes" id="UP000274046">
    <property type="component" value="Unassembled WGS sequence"/>
</dbReference>
<evidence type="ECO:0000313" key="2">
    <source>
        <dbReference type="Proteomes" id="UP000274046"/>
    </source>
</evidence>
<comment type="caution">
    <text evidence="1">The sequence shown here is derived from an EMBL/GenBank/DDBJ whole genome shotgun (WGS) entry which is preliminary data.</text>
</comment>
<dbReference type="AlphaFoldDB" id="A0A3N0C1G3"/>
<name>A0A3N0C1G3_9SPHI</name>